<dbReference type="SUPFAM" id="SSF56235">
    <property type="entry name" value="N-terminal nucleophile aminohydrolases (Ntn hydrolases)"/>
    <property type="match status" value="1"/>
</dbReference>
<name>A0A3E2B2L3_9FIRM</name>
<dbReference type="Proteomes" id="UP000260649">
    <property type="component" value="Unassembled WGS sequence"/>
</dbReference>
<dbReference type="RefSeq" id="WP_021920334.1">
    <property type="nucleotide sequence ID" value="NZ_CAKXKJ010000007.1"/>
</dbReference>
<evidence type="ECO:0000313" key="4">
    <source>
        <dbReference type="EMBL" id="RFT06224.1"/>
    </source>
</evidence>
<gene>
    <name evidence="4" type="ORF">DV520_08410</name>
</gene>
<dbReference type="AlphaFoldDB" id="A0A3E2B2L3"/>
<dbReference type="Pfam" id="PF02275">
    <property type="entry name" value="CBAH"/>
    <property type="match status" value="1"/>
</dbReference>
<dbReference type="PANTHER" id="PTHR35527">
    <property type="entry name" value="CHOLOYLGLYCINE HYDROLASE"/>
    <property type="match status" value="1"/>
</dbReference>
<accession>A0A3E2B2L3</accession>
<evidence type="ECO:0000259" key="3">
    <source>
        <dbReference type="Pfam" id="PF02275"/>
    </source>
</evidence>
<dbReference type="GO" id="GO:0016787">
    <property type="term" value="F:hydrolase activity"/>
    <property type="evidence" value="ECO:0007669"/>
    <property type="project" value="UniProtKB-KW"/>
</dbReference>
<dbReference type="CDD" id="cd00542">
    <property type="entry name" value="Ntn_PVA"/>
    <property type="match status" value="1"/>
</dbReference>
<sequence>MCTAINFLDQANETVFGRTMDFYAILDPHLVSFPAGASWETMLGQTLADQYGVGGIGRHAQHRYVLFDGVNEMGLAGGALYFKGYADFPQPSKHSGQVQLSALDFLHYALGSCASLDDIRERLADLTLVGIQDGLTGTVAPMHWMFTDLSGRGLVVEQTALGLHIYENPVGVLTNSPDFPWQMTNLRNYLGVAPEQTEQVDWNGLQMEPFGQAGGTSALPGGYTPPARFVRTVFQKLHMVPPKGIEEAVVAGFHILEGVTLPNGVVKTANGTFDYTQYTAMIDLGQKVYYFKTYENPQVIQVDMKPLWKSKEKVVQDLGSIQTSIFYGHLR</sequence>
<evidence type="ECO:0000256" key="1">
    <source>
        <dbReference type="ARBA" id="ARBA00006625"/>
    </source>
</evidence>
<dbReference type="OrthoDB" id="9794717at2"/>
<dbReference type="InterPro" id="IPR029055">
    <property type="entry name" value="Ntn_hydrolases_N"/>
</dbReference>
<dbReference type="Gene3D" id="3.60.60.10">
    <property type="entry name" value="Penicillin V Acylase, Chain A"/>
    <property type="match status" value="1"/>
</dbReference>
<comment type="caution">
    <text evidence="4">The sequence shown here is derived from an EMBL/GenBank/DDBJ whole genome shotgun (WGS) entry which is preliminary data.</text>
</comment>
<keyword evidence="2 4" id="KW-0378">Hydrolase</keyword>
<dbReference type="InterPro" id="IPR029132">
    <property type="entry name" value="CBAH/NAAA_C"/>
</dbReference>
<protein>
    <submittedName>
        <fullName evidence="4">Linear amide C-N hydrolase</fullName>
    </submittedName>
</protein>
<feature type="domain" description="Choloylglycine hydrolase/NAAA C-terminal" evidence="3">
    <location>
        <begin position="2"/>
        <end position="305"/>
    </location>
</feature>
<evidence type="ECO:0000313" key="5">
    <source>
        <dbReference type="Proteomes" id="UP000260649"/>
    </source>
</evidence>
<dbReference type="GeneID" id="97995752"/>
<comment type="similarity">
    <text evidence="1">Belongs to the peptidase C59 family.</text>
</comment>
<organism evidence="4 5">
    <name type="scientific">Evtepia gabavorous</name>
    <dbReference type="NCBI Taxonomy" id="2211183"/>
    <lineage>
        <taxon>Bacteria</taxon>
        <taxon>Bacillati</taxon>
        <taxon>Bacillota</taxon>
        <taxon>Clostridia</taxon>
        <taxon>Eubacteriales</taxon>
        <taxon>Evtepia</taxon>
    </lineage>
</organism>
<dbReference type="PANTHER" id="PTHR35527:SF2">
    <property type="entry name" value="HYDROLASE"/>
    <property type="match status" value="1"/>
</dbReference>
<proteinExistence type="inferred from homology"/>
<keyword evidence="5" id="KW-1185">Reference proteome</keyword>
<reference evidence="4 5" key="1">
    <citation type="submission" date="2018-07" db="EMBL/GenBank/DDBJ databases">
        <title>GABA Modulating Bacteria of the Human Gut Microbiota.</title>
        <authorList>
            <person name="Strandwitz P."/>
            <person name="Kim K.H."/>
            <person name="Terekhova D."/>
            <person name="Liu J.K."/>
            <person name="Sharma A."/>
            <person name="Levering J."/>
            <person name="Mcdonald D."/>
            <person name="Dietrich D."/>
            <person name="Ramadhar T.R."/>
            <person name="Lekbua A."/>
            <person name="Mroue N."/>
            <person name="Liston C."/>
            <person name="Stewart E.J."/>
            <person name="Dubin M.J."/>
            <person name="Zengler K."/>
            <person name="Knight R."/>
            <person name="Gilbert J.A."/>
            <person name="Clardy J."/>
            <person name="Lewis K."/>
        </authorList>
    </citation>
    <scope>NUCLEOTIDE SEQUENCE [LARGE SCALE GENOMIC DNA]</scope>
    <source>
        <strain evidence="4 5">KLE1738</strain>
    </source>
</reference>
<evidence type="ECO:0000256" key="2">
    <source>
        <dbReference type="ARBA" id="ARBA00022801"/>
    </source>
</evidence>
<dbReference type="InterPro" id="IPR052193">
    <property type="entry name" value="Peptidase_C59"/>
</dbReference>
<dbReference type="EMBL" id="QQRQ01000014">
    <property type="protein sequence ID" value="RFT06224.1"/>
    <property type="molecule type" value="Genomic_DNA"/>
</dbReference>